<evidence type="ECO:0000256" key="2">
    <source>
        <dbReference type="ARBA" id="ARBA00022692"/>
    </source>
</evidence>
<evidence type="ECO:0000256" key="6">
    <source>
        <dbReference type="ARBA" id="ARBA00023157"/>
    </source>
</evidence>
<feature type="region of interest" description="Disordered" evidence="10">
    <location>
        <begin position="293"/>
        <end position="314"/>
    </location>
</feature>
<dbReference type="EnsemblMetazoa" id="CJA02491.1">
    <property type="protein sequence ID" value="CJA02491.1"/>
    <property type="gene ID" value="WBGene00121695"/>
</dbReference>
<reference evidence="11" key="2">
    <citation type="submission" date="2022-06" db="UniProtKB">
        <authorList>
            <consortium name="EnsemblMetazoa"/>
        </authorList>
    </citation>
    <scope>IDENTIFICATION</scope>
    <source>
        <strain evidence="11">DF5081</strain>
    </source>
</reference>
<dbReference type="PROSITE" id="PS50068">
    <property type="entry name" value="LDLRA_2"/>
    <property type="match status" value="4"/>
</dbReference>
<evidence type="ECO:0000256" key="10">
    <source>
        <dbReference type="SAM" id="MobiDB-lite"/>
    </source>
</evidence>
<dbReference type="InterPro" id="IPR051221">
    <property type="entry name" value="LDLR-related"/>
</dbReference>
<dbReference type="InterPro" id="IPR036055">
    <property type="entry name" value="LDL_receptor-like_sf"/>
</dbReference>
<evidence type="ECO:0000313" key="12">
    <source>
        <dbReference type="Proteomes" id="UP000005237"/>
    </source>
</evidence>
<dbReference type="Proteomes" id="UP000005237">
    <property type="component" value="Unassembled WGS sequence"/>
</dbReference>
<dbReference type="Gene3D" id="4.10.400.10">
    <property type="entry name" value="Low-density Lipoprotein Receptor"/>
    <property type="match status" value="4"/>
</dbReference>
<name>A0A8R1HIA9_CAEJA</name>
<reference evidence="12" key="1">
    <citation type="submission" date="2010-08" db="EMBL/GenBank/DDBJ databases">
        <authorList>
            <consortium name="Caenorhabditis japonica Sequencing Consortium"/>
            <person name="Wilson R.K."/>
        </authorList>
    </citation>
    <scope>NUCLEOTIDE SEQUENCE [LARGE SCALE GENOMIC DNA]</scope>
    <source>
        <strain evidence="12">DF5081</strain>
    </source>
</reference>
<evidence type="ECO:0000256" key="7">
    <source>
        <dbReference type="ARBA" id="ARBA00023170"/>
    </source>
</evidence>
<keyword evidence="8" id="KW-0325">Glycoprotein</keyword>
<dbReference type="CDD" id="cd00112">
    <property type="entry name" value="LDLa"/>
    <property type="match status" value="4"/>
</dbReference>
<keyword evidence="3" id="KW-0677">Repeat</keyword>
<keyword evidence="7" id="KW-0675">Receptor</keyword>
<comment type="caution">
    <text evidence="9">Lacks conserved residue(s) required for the propagation of feature annotation.</text>
</comment>
<accession>A0A8R1HIA9</accession>
<dbReference type="PROSITE" id="PS01209">
    <property type="entry name" value="LDLRA_1"/>
    <property type="match status" value="1"/>
</dbReference>
<dbReference type="Pfam" id="PF00057">
    <property type="entry name" value="Ldl_recept_a"/>
    <property type="match status" value="4"/>
</dbReference>
<dbReference type="AlphaFoldDB" id="A0A8R1HIA9"/>
<comment type="subcellular location">
    <subcellularLocation>
        <location evidence="1">Membrane</location>
        <topology evidence="1">Single-pass membrane protein</topology>
    </subcellularLocation>
</comment>
<evidence type="ECO:0000256" key="4">
    <source>
        <dbReference type="ARBA" id="ARBA00022989"/>
    </source>
</evidence>
<keyword evidence="12" id="KW-1185">Reference proteome</keyword>
<dbReference type="InterPro" id="IPR023415">
    <property type="entry name" value="LDLR_class-A_CS"/>
</dbReference>
<evidence type="ECO:0000256" key="9">
    <source>
        <dbReference type="PROSITE-ProRule" id="PRU00124"/>
    </source>
</evidence>
<keyword evidence="4" id="KW-1133">Transmembrane helix</keyword>
<feature type="disulfide bond" evidence="9">
    <location>
        <begin position="146"/>
        <end position="161"/>
    </location>
</feature>
<dbReference type="InterPro" id="IPR002172">
    <property type="entry name" value="LDrepeatLR_classA_rpt"/>
</dbReference>
<sequence length="425" mass="47100">MILRWQSDGFRTYRKKCKPGLVYDVLGTQNCNYDYNVKACGLRAGGPVKCNGTEFYCALSEKCVPMSSRCDGHYDCSMEEDEQNCPLCASGEFACKVSEQCISFERRCNGYVECDDGTDERNCDICGHGLFHCGKSNECIPMDERCDGRRQCPHGEDEMLCKKPNADTKFTCQSQDFQIPASQVCDGRAQCPDSSDEMHCEMPVPQKSVLPLTFATKLTQGQLPVEPVTQTTSENQSSEQSSEDYDYDIIKNDRQPAPFPIISLALGQTSPPPLRSTSKIPSTQTTNVVKPVFSKPMPKMNSNKERPQTSSQNGAQFITNRSTKLPNRGLTTTNLAKLKTTPAPSKDSLRAIVQPRRSNILPQPKDEKVFIMQVSASPSKASLQRPFTNAVKSRTTTSSLSENEQSYDKDILAQITNQLNGGLNP</sequence>
<feature type="disulfide bond" evidence="9">
    <location>
        <begin position="185"/>
        <end position="200"/>
    </location>
</feature>
<keyword evidence="6 9" id="KW-1015">Disulfide bond</keyword>
<evidence type="ECO:0000256" key="5">
    <source>
        <dbReference type="ARBA" id="ARBA00023136"/>
    </source>
</evidence>
<evidence type="ECO:0000256" key="3">
    <source>
        <dbReference type="ARBA" id="ARBA00022737"/>
    </source>
</evidence>
<keyword evidence="5" id="KW-0472">Membrane</keyword>
<dbReference type="GO" id="GO:0043235">
    <property type="term" value="C:receptor complex"/>
    <property type="evidence" value="ECO:0007669"/>
    <property type="project" value="TreeGrafter"/>
</dbReference>
<organism evidence="11 12">
    <name type="scientific">Caenorhabditis japonica</name>
    <dbReference type="NCBI Taxonomy" id="281687"/>
    <lineage>
        <taxon>Eukaryota</taxon>
        <taxon>Metazoa</taxon>
        <taxon>Ecdysozoa</taxon>
        <taxon>Nematoda</taxon>
        <taxon>Chromadorea</taxon>
        <taxon>Rhabditida</taxon>
        <taxon>Rhabditina</taxon>
        <taxon>Rhabditomorpha</taxon>
        <taxon>Rhabditoidea</taxon>
        <taxon>Rhabditidae</taxon>
        <taxon>Peloderinae</taxon>
        <taxon>Caenorhabditis</taxon>
    </lineage>
</organism>
<dbReference type="SUPFAM" id="SSF57424">
    <property type="entry name" value="LDL receptor-like module"/>
    <property type="match status" value="4"/>
</dbReference>
<feature type="disulfide bond" evidence="9">
    <location>
        <begin position="108"/>
        <end position="123"/>
    </location>
</feature>
<dbReference type="GO" id="GO:0005041">
    <property type="term" value="F:low-density lipoprotein particle receptor activity"/>
    <property type="evidence" value="ECO:0007669"/>
    <property type="project" value="TreeGrafter"/>
</dbReference>
<dbReference type="PANTHER" id="PTHR22722">
    <property type="entry name" value="LOW-DENSITY LIPOPROTEIN RECEPTOR-RELATED PROTEIN 2-RELATED"/>
    <property type="match status" value="1"/>
</dbReference>
<dbReference type="GO" id="GO:0005886">
    <property type="term" value="C:plasma membrane"/>
    <property type="evidence" value="ECO:0007669"/>
    <property type="project" value="TreeGrafter"/>
</dbReference>
<feature type="disulfide bond" evidence="9">
    <location>
        <begin position="70"/>
        <end position="85"/>
    </location>
</feature>
<protein>
    <submittedName>
        <fullName evidence="11">Uncharacterized protein</fullName>
    </submittedName>
</protein>
<dbReference type="PANTHER" id="PTHR22722:SF5">
    <property type="entry name" value="LOW-DENSITY LIPOPROTEIN RECEPTOR-RELATED PROTEIN 1B"/>
    <property type="match status" value="1"/>
</dbReference>
<evidence type="ECO:0000256" key="8">
    <source>
        <dbReference type="ARBA" id="ARBA00023180"/>
    </source>
</evidence>
<dbReference type="SMART" id="SM00192">
    <property type="entry name" value="LDLa"/>
    <property type="match status" value="4"/>
</dbReference>
<feature type="region of interest" description="Disordered" evidence="10">
    <location>
        <begin position="221"/>
        <end position="244"/>
    </location>
</feature>
<keyword evidence="2" id="KW-0812">Transmembrane</keyword>
<dbReference type="PRINTS" id="PR00261">
    <property type="entry name" value="LDLRECEPTOR"/>
</dbReference>
<evidence type="ECO:0000256" key="1">
    <source>
        <dbReference type="ARBA" id="ARBA00004167"/>
    </source>
</evidence>
<proteinExistence type="predicted"/>
<feature type="compositionally biased region" description="Low complexity" evidence="10">
    <location>
        <begin position="229"/>
        <end position="240"/>
    </location>
</feature>
<evidence type="ECO:0000313" key="11">
    <source>
        <dbReference type="EnsemblMetazoa" id="CJA02491.1"/>
    </source>
</evidence>